<accession>D7T2Q1</accession>
<evidence type="ECO:0000313" key="1">
    <source>
        <dbReference type="EMBL" id="CBI24782.3"/>
    </source>
</evidence>
<dbReference type="PaxDb" id="29760-VIT_05s0094g01670.t01"/>
<sequence>MGVWGSGIGRVVTISSKPKQLYDPAHWIVKLTSMLCPMT</sequence>
<name>D7T2Q1_VITVI</name>
<organism evidence="1 2">
    <name type="scientific">Vitis vinifera</name>
    <name type="common">Grape</name>
    <dbReference type="NCBI Taxonomy" id="29760"/>
    <lineage>
        <taxon>Eukaryota</taxon>
        <taxon>Viridiplantae</taxon>
        <taxon>Streptophyta</taxon>
        <taxon>Embryophyta</taxon>
        <taxon>Tracheophyta</taxon>
        <taxon>Spermatophyta</taxon>
        <taxon>Magnoliopsida</taxon>
        <taxon>eudicotyledons</taxon>
        <taxon>Gunneridae</taxon>
        <taxon>Pentapetalae</taxon>
        <taxon>rosids</taxon>
        <taxon>Vitales</taxon>
        <taxon>Vitaceae</taxon>
        <taxon>Viteae</taxon>
        <taxon>Vitis</taxon>
    </lineage>
</organism>
<dbReference type="Proteomes" id="UP000009183">
    <property type="component" value="Chromosome 5"/>
</dbReference>
<proteinExistence type="predicted"/>
<protein>
    <submittedName>
        <fullName evidence="1">Uncharacterized protein</fullName>
    </submittedName>
</protein>
<dbReference type="AlphaFoldDB" id="D7T2Q1"/>
<gene>
    <name evidence="1" type="ordered locus">VIT_05s0094g01670</name>
</gene>
<keyword evidence="2" id="KW-1185">Reference proteome</keyword>
<dbReference type="EMBL" id="FN595507">
    <property type="protein sequence ID" value="CBI24782.3"/>
    <property type="molecule type" value="Genomic_DNA"/>
</dbReference>
<dbReference type="InParanoid" id="D7T2Q1"/>
<evidence type="ECO:0000313" key="2">
    <source>
        <dbReference type="Proteomes" id="UP000009183"/>
    </source>
</evidence>
<reference evidence="2" key="1">
    <citation type="journal article" date="2007" name="Nature">
        <title>The grapevine genome sequence suggests ancestral hexaploidization in major angiosperm phyla.</title>
        <authorList>
            <consortium name="The French-Italian Public Consortium for Grapevine Genome Characterization."/>
            <person name="Jaillon O."/>
            <person name="Aury J.-M."/>
            <person name="Noel B."/>
            <person name="Policriti A."/>
            <person name="Clepet C."/>
            <person name="Casagrande A."/>
            <person name="Choisne N."/>
            <person name="Aubourg S."/>
            <person name="Vitulo N."/>
            <person name="Jubin C."/>
            <person name="Vezzi A."/>
            <person name="Legeai F."/>
            <person name="Hugueney P."/>
            <person name="Dasilva C."/>
            <person name="Horner D."/>
            <person name="Mica E."/>
            <person name="Jublot D."/>
            <person name="Poulain J."/>
            <person name="Bruyere C."/>
            <person name="Billault A."/>
            <person name="Segurens B."/>
            <person name="Gouyvenoux M."/>
            <person name="Ugarte E."/>
            <person name="Cattonaro F."/>
            <person name="Anthouard V."/>
            <person name="Vico V."/>
            <person name="Del Fabbro C."/>
            <person name="Alaux M."/>
            <person name="Di Gaspero G."/>
            <person name="Dumas V."/>
            <person name="Felice N."/>
            <person name="Paillard S."/>
            <person name="Juman I."/>
            <person name="Moroldo M."/>
            <person name="Scalabrin S."/>
            <person name="Canaguier A."/>
            <person name="Le Clainche I."/>
            <person name="Malacrida G."/>
            <person name="Durand E."/>
            <person name="Pesole G."/>
            <person name="Laucou V."/>
            <person name="Chatelet P."/>
            <person name="Merdinoglu D."/>
            <person name="Delledonne M."/>
            <person name="Pezzotti M."/>
            <person name="Lecharny A."/>
            <person name="Scarpelli C."/>
            <person name="Artiguenave F."/>
            <person name="Pe M.E."/>
            <person name="Valle G."/>
            <person name="Morgante M."/>
            <person name="Caboche M."/>
            <person name="Adam-Blondon A.-F."/>
            <person name="Weissenbach J."/>
            <person name="Quetier F."/>
            <person name="Wincker P."/>
        </authorList>
    </citation>
    <scope>NUCLEOTIDE SEQUENCE [LARGE SCALE GENOMIC DNA]</scope>
    <source>
        <strain evidence="2">cv. Pinot noir / PN40024</strain>
    </source>
</reference>
<dbReference type="HOGENOM" id="CLU_3321060_0_0_1"/>